<dbReference type="Proteomes" id="UP001431776">
    <property type="component" value="Unassembled WGS sequence"/>
</dbReference>
<sequence>MKIVVCIPARYDSTRFPGKVLAQDTGKYLIQHTYERASKASLPQSVLIAADDERVVRAAESFGVPCVLTRADHQSGTDRIAEAVAGLDADIVVNVQGDEPEIDPDHIDLLARLLVENPDVPMATLATPLRLAEQVADPNVVKVVVSSRTSPVGANSRGCPCGTGQAQGPAPTRDAAARAIYFSRSPIPYDRDRGGIGPAGHYLRHIGIYAYRREFLLQLAALPQTPLEKTEKLEQLRVIENGHAILVGTVEHTAEGIDTPQQYAAFVQRYRKQDVNDPAHNTPASQGQDSNG</sequence>
<keyword evidence="3 4" id="KW-0448">Lipopolysaccharide biosynthesis</keyword>
<gene>
    <name evidence="4" type="primary">kdsB</name>
    <name evidence="5" type="ORF">QJ522_05675</name>
</gene>
<dbReference type="AlphaFoldDB" id="A0AAW6TYM1"/>
<dbReference type="RefSeq" id="WP_349243935.1">
    <property type="nucleotide sequence ID" value="NZ_JASCXX010000005.1"/>
</dbReference>
<organism evidence="5 6">
    <name type="scientific">Anaerobaca lacustris</name>
    <dbReference type="NCBI Taxonomy" id="3044600"/>
    <lineage>
        <taxon>Bacteria</taxon>
        <taxon>Pseudomonadati</taxon>
        <taxon>Planctomycetota</taxon>
        <taxon>Phycisphaerae</taxon>
        <taxon>Sedimentisphaerales</taxon>
        <taxon>Anaerobacaceae</taxon>
        <taxon>Anaerobaca</taxon>
    </lineage>
</organism>
<comment type="subcellular location">
    <subcellularLocation>
        <location evidence="4">Cytoplasm</location>
    </subcellularLocation>
</comment>
<keyword evidence="6" id="KW-1185">Reference proteome</keyword>
<dbReference type="SUPFAM" id="SSF53448">
    <property type="entry name" value="Nucleotide-diphospho-sugar transferases"/>
    <property type="match status" value="1"/>
</dbReference>
<dbReference type="CDD" id="cd02517">
    <property type="entry name" value="CMP-KDO-Synthetase"/>
    <property type="match status" value="1"/>
</dbReference>
<evidence type="ECO:0000313" key="5">
    <source>
        <dbReference type="EMBL" id="MDI6448524.1"/>
    </source>
</evidence>
<dbReference type="GO" id="GO:0009103">
    <property type="term" value="P:lipopolysaccharide biosynthetic process"/>
    <property type="evidence" value="ECO:0007669"/>
    <property type="project" value="UniProtKB-UniRule"/>
</dbReference>
<name>A0AAW6TYM1_9BACT</name>
<evidence type="ECO:0000256" key="3">
    <source>
        <dbReference type="ARBA" id="ARBA00022985"/>
    </source>
</evidence>
<reference evidence="5" key="1">
    <citation type="submission" date="2023-05" db="EMBL/GenBank/DDBJ databases">
        <title>Anaerotaeda fermentans gen. nov., sp. nov., a novel anaerobic planctomycete of the new family within the order Sedimentisphaerales isolated from Taman Peninsula, Russia.</title>
        <authorList>
            <person name="Khomyakova M.A."/>
            <person name="Merkel A.Y."/>
            <person name="Slobodkin A.I."/>
        </authorList>
    </citation>
    <scope>NUCLEOTIDE SEQUENCE</scope>
    <source>
        <strain evidence="5">M17dextr</strain>
    </source>
</reference>
<dbReference type="PANTHER" id="PTHR42866">
    <property type="entry name" value="3-DEOXY-MANNO-OCTULOSONATE CYTIDYLYLTRANSFERASE"/>
    <property type="match status" value="1"/>
</dbReference>
<protein>
    <recommendedName>
        <fullName evidence="4">3-deoxy-manno-octulosonate cytidylyltransferase</fullName>
        <ecNumber evidence="4">2.7.7.38</ecNumber>
    </recommendedName>
    <alternativeName>
        <fullName evidence="4">CMP-2-keto-3-deoxyoctulosonic acid synthase</fullName>
        <shortName evidence="4">CKS</shortName>
        <shortName evidence="4">CMP-KDO synthase</shortName>
    </alternativeName>
</protein>
<comment type="similarity">
    <text evidence="4">Belongs to the KdsB family.</text>
</comment>
<evidence type="ECO:0000256" key="1">
    <source>
        <dbReference type="ARBA" id="ARBA00022679"/>
    </source>
</evidence>
<keyword evidence="2 4" id="KW-0548">Nucleotidyltransferase</keyword>
<keyword evidence="4" id="KW-0963">Cytoplasm</keyword>
<dbReference type="Pfam" id="PF02348">
    <property type="entry name" value="CTP_transf_3"/>
    <property type="match status" value="1"/>
</dbReference>
<dbReference type="GO" id="GO:0005829">
    <property type="term" value="C:cytosol"/>
    <property type="evidence" value="ECO:0007669"/>
    <property type="project" value="TreeGrafter"/>
</dbReference>
<dbReference type="InterPro" id="IPR029044">
    <property type="entry name" value="Nucleotide-diphossugar_trans"/>
</dbReference>
<dbReference type="GO" id="GO:0008690">
    <property type="term" value="F:3-deoxy-manno-octulosonate cytidylyltransferase activity"/>
    <property type="evidence" value="ECO:0007669"/>
    <property type="project" value="UniProtKB-UniRule"/>
</dbReference>
<comment type="pathway">
    <text evidence="4">Nucleotide-sugar biosynthesis; CMP-3-deoxy-D-manno-octulosonate biosynthesis; CMP-3-deoxy-D-manno-octulosonate from 3-deoxy-D-manno-octulosonate and CTP: step 1/1.</text>
</comment>
<dbReference type="EMBL" id="JASCXX010000005">
    <property type="protein sequence ID" value="MDI6448524.1"/>
    <property type="molecule type" value="Genomic_DNA"/>
</dbReference>
<dbReference type="InterPro" id="IPR004528">
    <property type="entry name" value="KdsB"/>
</dbReference>
<dbReference type="InterPro" id="IPR003329">
    <property type="entry name" value="Cytidylyl_trans"/>
</dbReference>
<accession>A0AAW6TYM1</accession>
<dbReference type="Gene3D" id="3.90.550.10">
    <property type="entry name" value="Spore Coat Polysaccharide Biosynthesis Protein SpsA, Chain A"/>
    <property type="match status" value="1"/>
</dbReference>
<dbReference type="PANTHER" id="PTHR42866:SF2">
    <property type="entry name" value="3-DEOXY-MANNO-OCTULOSONATE CYTIDYLYLTRANSFERASE, MITOCHONDRIAL"/>
    <property type="match status" value="1"/>
</dbReference>
<keyword evidence="1 4" id="KW-0808">Transferase</keyword>
<proteinExistence type="inferred from homology"/>
<evidence type="ECO:0000313" key="6">
    <source>
        <dbReference type="Proteomes" id="UP001431776"/>
    </source>
</evidence>
<evidence type="ECO:0000256" key="4">
    <source>
        <dbReference type="HAMAP-Rule" id="MF_00057"/>
    </source>
</evidence>
<comment type="catalytic activity">
    <reaction evidence="4">
        <text>3-deoxy-alpha-D-manno-oct-2-ulosonate + CTP = CMP-3-deoxy-beta-D-manno-octulosonate + diphosphate</text>
        <dbReference type="Rhea" id="RHEA:23448"/>
        <dbReference type="ChEBI" id="CHEBI:33019"/>
        <dbReference type="ChEBI" id="CHEBI:37563"/>
        <dbReference type="ChEBI" id="CHEBI:85986"/>
        <dbReference type="ChEBI" id="CHEBI:85987"/>
        <dbReference type="EC" id="2.7.7.38"/>
    </reaction>
</comment>
<dbReference type="EC" id="2.7.7.38" evidence="4"/>
<comment type="caution">
    <text evidence="5">The sequence shown here is derived from an EMBL/GenBank/DDBJ whole genome shotgun (WGS) entry which is preliminary data.</text>
</comment>
<evidence type="ECO:0000256" key="2">
    <source>
        <dbReference type="ARBA" id="ARBA00022695"/>
    </source>
</evidence>
<dbReference type="HAMAP" id="MF_00057">
    <property type="entry name" value="KdsB"/>
    <property type="match status" value="1"/>
</dbReference>
<dbReference type="GO" id="GO:0033468">
    <property type="term" value="P:CMP-keto-3-deoxy-D-manno-octulosonic acid biosynthetic process"/>
    <property type="evidence" value="ECO:0007669"/>
    <property type="project" value="UniProtKB-UniRule"/>
</dbReference>
<comment type="function">
    <text evidence="4">Activates KDO (a required 8-carbon sugar) for incorporation into bacterial lipopolysaccharide in Gram-negative bacteria.</text>
</comment>